<feature type="region of interest" description="Disordered" evidence="1">
    <location>
        <begin position="1"/>
        <end position="81"/>
    </location>
</feature>
<proteinExistence type="predicted"/>
<evidence type="ECO:0000256" key="1">
    <source>
        <dbReference type="SAM" id="MobiDB-lite"/>
    </source>
</evidence>
<accession>A0A4Z1KRC9</accession>
<feature type="compositionally biased region" description="Polar residues" evidence="1">
    <location>
        <begin position="60"/>
        <end position="69"/>
    </location>
</feature>
<keyword evidence="3" id="KW-1185">Reference proteome</keyword>
<feature type="compositionally biased region" description="Low complexity" evidence="1">
    <location>
        <begin position="29"/>
        <end position="45"/>
    </location>
</feature>
<organism evidence="2 3">
    <name type="scientific">Botrytis porri</name>
    <dbReference type="NCBI Taxonomy" id="87229"/>
    <lineage>
        <taxon>Eukaryota</taxon>
        <taxon>Fungi</taxon>
        <taxon>Dikarya</taxon>
        <taxon>Ascomycota</taxon>
        <taxon>Pezizomycotina</taxon>
        <taxon>Leotiomycetes</taxon>
        <taxon>Helotiales</taxon>
        <taxon>Sclerotiniaceae</taxon>
        <taxon>Botrytis</taxon>
    </lineage>
</organism>
<evidence type="ECO:0000313" key="3">
    <source>
        <dbReference type="Proteomes" id="UP000297280"/>
    </source>
</evidence>
<evidence type="ECO:0000313" key="2">
    <source>
        <dbReference type="EMBL" id="TGO84435.1"/>
    </source>
</evidence>
<dbReference type="EMBL" id="PQXO01000504">
    <property type="protein sequence ID" value="TGO84435.1"/>
    <property type="molecule type" value="Genomic_DNA"/>
</dbReference>
<reference evidence="2 3" key="1">
    <citation type="submission" date="2017-12" db="EMBL/GenBank/DDBJ databases">
        <title>Comparative genomics of Botrytis spp.</title>
        <authorList>
            <person name="Valero-Jimenez C.A."/>
            <person name="Tapia P."/>
            <person name="Veloso J."/>
            <person name="Silva-Moreno E."/>
            <person name="Staats M."/>
            <person name="Valdes J.H."/>
            <person name="Van Kan J.A.L."/>
        </authorList>
    </citation>
    <scope>NUCLEOTIDE SEQUENCE [LARGE SCALE GENOMIC DNA]</scope>
    <source>
        <strain evidence="2 3">MUCL3349</strain>
    </source>
</reference>
<gene>
    <name evidence="2" type="ORF">BPOR_0505g00080</name>
</gene>
<sequence>MSSHIKKASVSSPPLIMASPISKGSKRPAAALSSDTSSNSVNSIAIPSKRSKTGKRLDSQAESSSSGSIHSRLPSEDPDRYKTQGIADLATYVNDYKGCPIFEDFDFETMAQAFQDILRADFRRVTEQKALKEGVLHAIQHFEVPDGWFNLPKIIENMEPSHHRPFADIIGDMLKTSSIRITDAAGLTVEEVLDWEAKNQDTRADNA</sequence>
<comment type="caution">
    <text evidence="2">The sequence shown here is derived from an EMBL/GenBank/DDBJ whole genome shotgun (WGS) entry which is preliminary data.</text>
</comment>
<dbReference type="AlphaFoldDB" id="A0A4Z1KRC9"/>
<name>A0A4Z1KRC9_9HELO</name>
<dbReference type="Proteomes" id="UP000297280">
    <property type="component" value="Unassembled WGS sequence"/>
</dbReference>
<protein>
    <submittedName>
        <fullName evidence="2">Uncharacterized protein</fullName>
    </submittedName>
</protein>